<gene>
    <name evidence="3" type="ORF">G5C65_16445</name>
</gene>
<keyword evidence="2" id="KW-0460">Magnesium</keyword>
<proteinExistence type="inferred from homology"/>
<dbReference type="RefSeq" id="WP_165299595.1">
    <property type="nucleotide sequence ID" value="NZ_JAAKZZ010000152.1"/>
</dbReference>
<dbReference type="GO" id="GO:0010333">
    <property type="term" value="F:terpene synthase activity"/>
    <property type="evidence" value="ECO:0007669"/>
    <property type="project" value="InterPro"/>
</dbReference>
<dbReference type="InterPro" id="IPR034686">
    <property type="entry name" value="Terpene_cyclase-like_2"/>
</dbReference>
<evidence type="ECO:0000256" key="2">
    <source>
        <dbReference type="RuleBase" id="RU366034"/>
    </source>
</evidence>
<comment type="similarity">
    <text evidence="2">Belongs to the terpene synthase family.</text>
</comment>
<comment type="caution">
    <text evidence="3">The sequence shown here is derived from an EMBL/GenBank/DDBJ whole genome shotgun (WGS) entry which is preliminary data.</text>
</comment>
<dbReference type="PANTHER" id="PTHR35201">
    <property type="entry name" value="TERPENE SYNTHASE"/>
    <property type="match status" value="1"/>
</dbReference>
<dbReference type="PANTHER" id="PTHR35201:SF4">
    <property type="entry name" value="BETA-PINACENE SYNTHASE-RELATED"/>
    <property type="match status" value="1"/>
</dbReference>
<dbReference type="EMBL" id="JAAKZZ010000152">
    <property type="protein sequence ID" value="NGO69917.1"/>
    <property type="molecule type" value="Genomic_DNA"/>
</dbReference>
<dbReference type="SUPFAM" id="SSF48576">
    <property type="entry name" value="Terpenoid synthases"/>
    <property type="match status" value="1"/>
</dbReference>
<dbReference type="AlphaFoldDB" id="A0A6G4WZ82"/>
<dbReference type="EC" id="4.2.3.-" evidence="2"/>
<keyword evidence="2" id="KW-0479">Metal-binding</keyword>
<dbReference type="GO" id="GO:0046872">
    <property type="term" value="F:metal ion binding"/>
    <property type="evidence" value="ECO:0007669"/>
    <property type="project" value="UniProtKB-KW"/>
</dbReference>
<accession>A0A6G4WZ82</accession>
<dbReference type="SFLD" id="SFLDS00005">
    <property type="entry name" value="Isoprenoid_Synthase_Type_I"/>
    <property type="match status" value="1"/>
</dbReference>
<evidence type="ECO:0000256" key="1">
    <source>
        <dbReference type="ARBA" id="ARBA00023239"/>
    </source>
</evidence>
<dbReference type="NCBIfam" id="NF041624">
    <property type="entry name" value="isoafr_syn"/>
    <property type="match status" value="1"/>
</dbReference>
<comment type="cofactor">
    <cofactor evidence="2">
        <name>Mg(2+)</name>
        <dbReference type="ChEBI" id="CHEBI:18420"/>
    </cofactor>
</comment>
<evidence type="ECO:0000313" key="4">
    <source>
        <dbReference type="Proteomes" id="UP000477722"/>
    </source>
</evidence>
<organism evidence="3 4">
    <name type="scientific">Streptomyces boncukensis</name>
    <dbReference type="NCBI Taxonomy" id="2711219"/>
    <lineage>
        <taxon>Bacteria</taxon>
        <taxon>Bacillati</taxon>
        <taxon>Actinomycetota</taxon>
        <taxon>Actinomycetes</taxon>
        <taxon>Kitasatosporales</taxon>
        <taxon>Streptomycetaceae</taxon>
        <taxon>Streptomyces</taxon>
    </lineage>
</organism>
<reference evidence="3 4" key="1">
    <citation type="submission" date="2020-02" db="EMBL/GenBank/DDBJ databases">
        <title>Whole-genome analyses of novel actinobacteria.</title>
        <authorList>
            <person name="Sahin N."/>
            <person name="Tatar D."/>
        </authorList>
    </citation>
    <scope>NUCLEOTIDE SEQUENCE [LARGE SCALE GENOMIC DNA]</scope>
    <source>
        <strain evidence="3 4">SB3404</strain>
    </source>
</reference>
<sequence>MTDTQHVLLREQRAALLDIPFPDPVNSTVEQARWHTLEWLTGSGLLAGARSVKEYDALRLERLMAYFYPEAGAHDLAVAADLNAWFFVFDDQFDNSELGRAPARIGPLVETLMRALSDGPPPPAERSAGALSSALRDVWVRASAGMPEHWRRRFRGHWHAYLSAYEAEAAHRTAAVSPTLPRFLAVRRHSIGVQPCLDLAERCCGFTLPDAVHRALPLAVLRELTADVVLFVNDVLSLEKELAAGDVNNSVLVLRARTGCDLPEAVRRTTRLANARVARFQELAAALPGFLEREGLPEPVRRNTARYTEAMRHLMRGNLSWSLETPRYAHAATDTGAVPWAGLL</sequence>
<keyword evidence="1 2" id="KW-0456">Lyase</keyword>
<dbReference type="InterPro" id="IPR048128">
    <property type="entry name" value="Isoafr/prist_syn"/>
</dbReference>
<dbReference type="SFLD" id="SFLDG01020">
    <property type="entry name" value="Terpene_Cyclase_Like_2"/>
    <property type="match status" value="1"/>
</dbReference>
<keyword evidence="4" id="KW-1185">Reference proteome</keyword>
<protein>
    <recommendedName>
        <fullName evidence="2">Terpene synthase</fullName>
        <ecNumber evidence="2">4.2.3.-</ecNumber>
    </recommendedName>
</protein>
<dbReference type="Pfam" id="PF19086">
    <property type="entry name" value="Terpene_syn_C_2"/>
    <property type="match status" value="1"/>
</dbReference>
<dbReference type="Gene3D" id="1.10.600.10">
    <property type="entry name" value="Farnesyl Diphosphate Synthase"/>
    <property type="match status" value="1"/>
</dbReference>
<dbReference type="InterPro" id="IPR008949">
    <property type="entry name" value="Isoprenoid_synthase_dom_sf"/>
</dbReference>
<dbReference type="Proteomes" id="UP000477722">
    <property type="component" value="Unassembled WGS sequence"/>
</dbReference>
<evidence type="ECO:0000313" key="3">
    <source>
        <dbReference type="EMBL" id="NGO69917.1"/>
    </source>
</evidence>
<name>A0A6G4WZ82_9ACTN</name>